<dbReference type="SUPFAM" id="SSF81324">
    <property type="entry name" value="Voltage-gated potassium channels"/>
    <property type="match status" value="1"/>
</dbReference>
<accession>A0A074L2T9</accession>
<evidence type="ECO:0000256" key="1">
    <source>
        <dbReference type="SAM" id="Phobius"/>
    </source>
</evidence>
<name>A0A074L2T9_9BACT</name>
<dbReference type="Gene3D" id="1.10.287.70">
    <property type="match status" value="1"/>
</dbReference>
<dbReference type="InterPro" id="IPR013099">
    <property type="entry name" value="K_chnl_dom"/>
</dbReference>
<dbReference type="Pfam" id="PF07885">
    <property type="entry name" value="Ion_trans_2"/>
    <property type="match status" value="1"/>
</dbReference>
<dbReference type="RefSeq" id="WP_035069730.1">
    <property type="nucleotide sequence ID" value="NZ_JMIH01000011.1"/>
</dbReference>
<evidence type="ECO:0000313" key="3">
    <source>
        <dbReference type="EMBL" id="KEO75504.1"/>
    </source>
</evidence>
<feature type="domain" description="Potassium channel" evidence="2">
    <location>
        <begin position="75"/>
        <end position="154"/>
    </location>
</feature>
<reference evidence="3 4" key="1">
    <citation type="submission" date="2014-04" db="EMBL/GenBank/DDBJ databases">
        <title>Characterization and application of a salt tolerant electro-active bacterium.</title>
        <authorList>
            <person name="Yang L."/>
            <person name="Wei S."/>
            <person name="Tay Q.X.M."/>
        </authorList>
    </citation>
    <scope>NUCLEOTIDE SEQUENCE [LARGE SCALE GENOMIC DNA]</scope>
    <source>
        <strain evidence="3 4">LY1</strain>
    </source>
</reference>
<evidence type="ECO:0000259" key="2">
    <source>
        <dbReference type="Pfam" id="PF07885"/>
    </source>
</evidence>
<keyword evidence="1" id="KW-0472">Membrane</keyword>
<keyword evidence="1" id="KW-1133">Transmembrane helix</keyword>
<dbReference type="AlphaFoldDB" id="A0A074L2T9"/>
<keyword evidence="4" id="KW-1185">Reference proteome</keyword>
<sequence>MEESIYLIIGVILLCIGFFDFFYTTLSASKSSFITFTVSKFVHISILSLERKFGRGIFALSGMILNLTIILVWILIIWAGLYFVFTYDADAILNNEGIRATDSERLYFTGYVLSTLGNGDFFPISTYTQMIASSFSFFGFIFFTTAMTYLISVYSAVINKRHLSLAILNLGNSPEEVIRTLHSAQPSFIYTQINSLQEKIDLVNEHYQAFPLIHYYHNVEINASFSLNVAKLDEALTIMLIKSTSPHHQELCFLKKSMDALLKRFDEFHDIPNFEDSSETLHWEYIGSTKELSIKELANNPRIAQRRKILTSLLLHEDLNWKHVYETQKLSSDD</sequence>
<feature type="transmembrane region" description="Helical" evidence="1">
    <location>
        <begin position="6"/>
        <end position="26"/>
    </location>
</feature>
<gene>
    <name evidence="3" type="ORF">EL17_01255</name>
</gene>
<feature type="transmembrane region" description="Helical" evidence="1">
    <location>
        <begin position="57"/>
        <end position="85"/>
    </location>
</feature>
<comment type="caution">
    <text evidence="3">The sequence shown here is derived from an EMBL/GenBank/DDBJ whole genome shotgun (WGS) entry which is preliminary data.</text>
</comment>
<feature type="transmembrane region" description="Helical" evidence="1">
    <location>
        <begin position="135"/>
        <end position="157"/>
    </location>
</feature>
<dbReference type="eggNOG" id="ENOG502Z9EI">
    <property type="taxonomic scope" value="Bacteria"/>
</dbReference>
<dbReference type="OrthoDB" id="3422146at2"/>
<protein>
    <recommendedName>
        <fullName evidence="2">Potassium channel domain-containing protein</fullName>
    </recommendedName>
</protein>
<dbReference type="Proteomes" id="UP000027821">
    <property type="component" value="Unassembled WGS sequence"/>
</dbReference>
<dbReference type="STRING" id="1048983.EL17_01255"/>
<organism evidence="3 4">
    <name type="scientific">Anditalea andensis</name>
    <dbReference type="NCBI Taxonomy" id="1048983"/>
    <lineage>
        <taxon>Bacteria</taxon>
        <taxon>Pseudomonadati</taxon>
        <taxon>Bacteroidota</taxon>
        <taxon>Cytophagia</taxon>
        <taxon>Cytophagales</taxon>
        <taxon>Cytophagaceae</taxon>
        <taxon>Anditalea</taxon>
    </lineage>
</organism>
<evidence type="ECO:0000313" key="4">
    <source>
        <dbReference type="Proteomes" id="UP000027821"/>
    </source>
</evidence>
<dbReference type="EMBL" id="JMIH01000011">
    <property type="protein sequence ID" value="KEO75504.1"/>
    <property type="molecule type" value="Genomic_DNA"/>
</dbReference>
<keyword evidence="1" id="KW-0812">Transmembrane</keyword>
<proteinExistence type="predicted"/>